<dbReference type="InterPro" id="IPR005829">
    <property type="entry name" value="Sugar_transporter_CS"/>
</dbReference>
<keyword evidence="3 8" id="KW-0813">Transport</keyword>
<feature type="transmembrane region" description="Helical" evidence="9">
    <location>
        <begin position="234"/>
        <end position="253"/>
    </location>
</feature>
<evidence type="ECO:0000256" key="6">
    <source>
        <dbReference type="ARBA" id="ARBA00023136"/>
    </source>
</evidence>
<feature type="transmembrane region" description="Helical" evidence="9">
    <location>
        <begin position="449"/>
        <end position="472"/>
    </location>
</feature>
<evidence type="ECO:0000256" key="5">
    <source>
        <dbReference type="ARBA" id="ARBA00022989"/>
    </source>
</evidence>
<comment type="similarity">
    <text evidence="2 8">Belongs to the major facilitator superfamily. Sugar transporter (TC 2.A.1.1) family.</text>
</comment>
<keyword evidence="4 9" id="KW-0812">Transmembrane</keyword>
<dbReference type="NCBIfam" id="TIGR00879">
    <property type="entry name" value="SP"/>
    <property type="match status" value="1"/>
</dbReference>
<dbReference type="Proteomes" id="UP001642406">
    <property type="component" value="Unassembled WGS sequence"/>
</dbReference>
<feature type="transmembrane region" description="Helical" evidence="9">
    <location>
        <begin position="161"/>
        <end position="187"/>
    </location>
</feature>
<comment type="subcellular location">
    <subcellularLocation>
        <location evidence="1">Membrane</location>
        <topology evidence="1">Multi-pass membrane protein</topology>
    </subcellularLocation>
</comment>
<keyword evidence="7" id="KW-0462">Maltose metabolism</keyword>
<comment type="caution">
    <text evidence="11">The sequence shown here is derived from an EMBL/GenBank/DDBJ whole genome shotgun (WGS) entry which is preliminary data.</text>
</comment>
<dbReference type="PROSITE" id="PS50850">
    <property type="entry name" value="MFS"/>
    <property type="match status" value="1"/>
</dbReference>
<dbReference type="InterPro" id="IPR003663">
    <property type="entry name" value="Sugar/inositol_transpt"/>
</dbReference>
<evidence type="ECO:0000256" key="9">
    <source>
        <dbReference type="SAM" id="Phobius"/>
    </source>
</evidence>
<evidence type="ECO:0000259" key="10">
    <source>
        <dbReference type="PROSITE" id="PS50850"/>
    </source>
</evidence>
<protein>
    <recommendedName>
        <fullName evidence="10">Major facilitator superfamily (MFS) profile domain-containing protein</fullName>
    </recommendedName>
</protein>
<feature type="transmembrane region" description="Helical" evidence="9">
    <location>
        <begin position="133"/>
        <end position="155"/>
    </location>
</feature>
<feature type="transmembrane region" description="Helical" evidence="9">
    <location>
        <begin position="383"/>
        <end position="403"/>
    </location>
</feature>
<dbReference type="InterPro" id="IPR020846">
    <property type="entry name" value="MFS_dom"/>
</dbReference>
<accession>A0ABP0BFT0</accession>
<dbReference type="InterPro" id="IPR050360">
    <property type="entry name" value="MFS_Sugar_Transporters"/>
</dbReference>
<feature type="transmembrane region" description="Helical" evidence="9">
    <location>
        <begin position="409"/>
        <end position="437"/>
    </location>
</feature>
<feature type="domain" description="Major facilitator superfamily (MFS) profile" evidence="10">
    <location>
        <begin position="56"/>
        <end position="506"/>
    </location>
</feature>
<keyword evidence="5 9" id="KW-1133">Transmembrane helix</keyword>
<keyword evidence="6 9" id="KW-0472">Membrane</keyword>
<sequence length="541" mass="59718">MTADLEEHKDESPAVTTESNVRKQPEYLDLVQEATDAEHALTLWQALRLYPQAAAWSVALSSCLIMEGYDKSLIGSLYAYPAFTRKFGELTDKGTYQVTAAWQAGLYNGGQAGSIIGLLVSGWLAERFGYRRVIMGSLVLIIAFVFLLFFAVNIAMLEAGYVLIGIPWGIFQTITTTYAAEVCPVVLRPYLTTYVNLCWVVGQLLASGVLRAYVGQPASDQWAWRVPYAVQWVFPLPILVAVILAPESPWWLVRQGRLREAEAVLQRLTSKAMRATHGFDVRRSIAMMVHTDETERAAVGGTSYIDCFRGSNLRRTEIACAVWSIQNLCGNAFMTYSTYFYEQAGLPTASSFSMSLGMYGIAFVGTLLSWVLLSFLGRRSLYVLGLVLLDVVLLAIGIIAVATPSGSTAASWAIGSLLLLFTAIYDMFIGPVCYSLVAEIPSTRLRPKTIVLARAAFNVWGIVNGILTPYMLNPTAWNWKGKTGFFWAGIATVCAVYCYFRLPEPKGKTFGEIDVLFEHKVPARKFAKAKVDTIQGTVETK</sequence>
<keyword evidence="12" id="KW-1185">Reference proteome</keyword>
<reference evidence="11 12" key="1">
    <citation type="submission" date="2024-01" db="EMBL/GenBank/DDBJ databases">
        <authorList>
            <person name="Allen C."/>
            <person name="Tagirdzhanova G."/>
        </authorList>
    </citation>
    <scope>NUCLEOTIDE SEQUENCE [LARGE SCALE GENOMIC DNA]</scope>
</reference>
<gene>
    <name evidence="11" type="ORF">SBRCBS47491_003516</name>
</gene>
<evidence type="ECO:0000256" key="3">
    <source>
        <dbReference type="ARBA" id="ARBA00022448"/>
    </source>
</evidence>
<evidence type="ECO:0000256" key="7">
    <source>
        <dbReference type="ARBA" id="ARBA00026248"/>
    </source>
</evidence>
<dbReference type="Pfam" id="PF00083">
    <property type="entry name" value="Sugar_tr"/>
    <property type="match status" value="1"/>
</dbReference>
<feature type="transmembrane region" description="Helical" evidence="9">
    <location>
        <begin position="356"/>
        <end position="376"/>
    </location>
</feature>
<dbReference type="PANTHER" id="PTHR48022">
    <property type="entry name" value="PLASTIDIC GLUCOSE TRANSPORTER 4"/>
    <property type="match status" value="1"/>
</dbReference>
<dbReference type="InterPro" id="IPR005828">
    <property type="entry name" value="MFS_sugar_transport-like"/>
</dbReference>
<dbReference type="SUPFAM" id="SSF103473">
    <property type="entry name" value="MFS general substrate transporter"/>
    <property type="match status" value="1"/>
</dbReference>
<evidence type="ECO:0000256" key="4">
    <source>
        <dbReference type="ARBA" id="ARBA00022692"/>
    </source>
</evidence>
<name>A0ABP0BFT0_9PEZI</name>
<dbReference type="Gene3D" id="1.20.1250.20">
    <property type="entry name" value="MFS general substrate transporter like domains"/>
    <property type="match status" value="1"/>
</dbReference>
<feature type="transmembrane region" description="Helical" evidence="9">
    <location>
        <begin position="194"/>
        <end position="214"/>
    </location>
</feature>
<evidence type="ECO:0000313" key="12">
    <source>
        <dbReference type="Proteomes" id="UP001642406"/>
    </source>
</evidence>
<feature type="transmembrane region" description="Helical" evidence="9">
    <location>
        <begin position="318"/>
        <end position="336"/>
    </location>
</feature>
<dbReference type="InterPro" id="IPR036259">
    <property type="entry name" value="MFS_trans_sf"/>
</dbReference>
<dbReference type="PANTHER" id="PTHR48022:SF5">
    <property type="entry name" value="ALPHA-GLUCOSIDES PERMEASE MPH2-RELATED"/>
    <property type="match status" value="1"/>
</dbReference>
<dbReference type="EMBL" id="CAWUHC010000023">
    <property type="protein sequence ID" value="CAK7218455.1"/>
    <property type="molecule type" value="Genomic_DNA"/>
</dbReference>
<evidence type="ECO:0000256" key="8">
    <source>
        <dbReference type="RuleBase" id="RU003346"/>
    </source>
</evidence>
<dbReference type="PROSITE" id="PS00217">
    <property type="entry name" value="SUGAR_TRANSPORT_2"/>
    <property type="match status" value="1"/>
</dbReference>
<proteinExistence type="inferred from homology"/>
<evidence type="ECO:0000256" key="1">
    <source>
        <dbReference type="ARBA" id="ARBA00004141"/>
    </source>
</evidence>
<feature type="transmembrane region" description="Helical" evidence="9">
    <location>
        <begin position="484"/>
        <end position="500"/>
    </location>
</feature>
<organism evidence="11 12">
    <name type="scientific">Sporothrix bragantina</name>
    <dbReference type="NCBI Taxonomy" id="671064"/>
    <lineage>
        <taxon>Eukaryota</taxon>
        <taxon>Fungi</taxon>
        <taxon>Dikarya</taxon>
        <taxon>Ascomycota</taxon>
        <taxon>Pezizomycotina</taxon>
        <taxon>Sordariomycetes</taxon>
        <taxon>Sordariomycetidae</taxon>
        <taxon>Ophiostomatales</taxon>
        <taxon>Ophiostomataceae</taxon>
        <taxon>Sporothrix</taxon>
    </lineage>
</organism>
<evidence type="ECO:0000313" key="11">
    <source>
        <dbReference type="EMBL" id="CAK7218455.1"/>
    </source>
</evidence>
<evidence type="ECO:0000256" key="2">
    <source>
        <dbReference type="ARBA" id="ARBA00010992"/>
    </source>
</evidence>